<dbReference type="Ensembl" id="ENSCABT00000030196.1">
    <property type="protein sequence ID" value="ENSCABP00000027571.1"/>
    <property type="gene ID" value="ENSCABG00000020259.1"/>
</dbReference>
<protein>
    <recommendedName>
        <fullName evidence="3">Condensin-2 complex subunit G2</fullName>
    </recommendedName>
</protein>
<dbReference type="GO" id="GO:0005634">
    <property type="term" value="C:nucleus"/>
    <property type="evidence" value="ECO:0007669"/>
    <property type="project" value="InterPro"/>
</dbReference>
<keyword evidence="2" id="KW-1185">Reference proteome</keyword>
<dbReference type="PANTHER" id="PTHR16199">
    <property type="entry name" value="CONDENSIN-2 COMPLEX SUBUNIT G2"/>
    <property type="match status" value="1"/>
</dbReference>
<dbReference type="GO" id="GO:0000796">
    <property type="term" value="C:condensin complex"/>
    <property type="evidence" value="ECO:0007669"/>
    <property type="project" value="TreeGrafter"/>
</dbReference>
<reference evidence="1" key="2">
    <citation type="submission" date="2025-09" db="UniProtKB">
        <authorList>
            <consortium name="Ensembl"/>
        </authorList>
    </citation>
    <scope>IDENTIFICATION</scope>
</reference>
<dbReference type="Proteomes" id="UP000694404">
    <property type="component" value="Unplaced"/>
</dbReference>
<dbReference type="InterPro" id="IPR016024">
    <property type="entry name" value="ARM-type_fold"/>
</dbReference>
<dbReference type="OMA" id="CHLQPVL"/>
<sequence length="379" mass="44501">EEERNSVTRLLSGYFKDPFDPFDLNELLQELPRKQKEVLWERLTRLLTHILVKNPVEGWQRIEDESDDDMEIEESPKMKQMITVIQGVTTVVTASIPVVDENVNYKALLECALILNGILYALSESEKVLQGAIQQLCAMWWEKGLEGKQQLGKTAFIMLLRKSLKSKTGADILRLWHLHQTLLCFDYDLEETNEVKDMLLQCFMSVNHIKKEEGRRFLSFLLSWNANFIKMIHGTIKNQLQCFSKSLMAYVAEIYFRAWKKASGEILEILEHNCIQDFMHHGIHLPRSSPVHPKVRELLSYFHKQSKVRQGVEEMLYRLYQPILWRALKARNSEVRSNAALLFVEAFPIRDPHFNNEDMDNEIQKQFEELFVSFFMKTM</sequence>
<reference evidence="1" key="1">
    <citation type="submission" date="2025-08" db="UniProtKB">
        <authorList>
            <consortium name="Ensembl"/>
        </authorList>
    </citation>
    <scope>IDENTIFICATION</scope>
</reference>
<dbReference type="Pfam" id="PF12422">
    <property type="entry name" value="Condensin2nSMC"/>
    <property type="match status" value="1"/>
</dbReference>
<name>A0A8C0J5W4_CHEAB</name>
<dbReference type="PANTHER" id="PTHR16199:SF4">
    <property type="entry name" value="CONDENSIN-2 COMPLEX SUBUNIT G2"/>
    <property type="match status" value="1"/>
</dbReference>
<evidence type="ECO:0000313" key="1">
    <source>
        <dbReference type="Ensembl" id="ENSCABP00000027571.1"/>
    </source>
</evidence>
<accession>A0A8C0J5W4</accession>
<dbReference type="InterPro" id="IPR024741">
    <property type="entry name" value="Condensin2_G2"/>
</dbReference>
<dbReference type="GeneTree" id="ENSGT00490000043432"/>
<organism evidence="1 2">
    <name type="scientific">Chelonoidis abingdonii</name>
    <name type="common">Abingdon island giant tortoise</name>
    <name type="synonym">Testudo abingdonii</name>
    <dbReference type="NCBI Taxonomy" id="106734"/>
    <lineage>
        <taxon>Eukaryota</taxon>
        <taxon>Metazoa</taxon>
        <taxon>Chordata</taxon>
        <taxon>Craniata</taxon>
        <taxon>Vertebrata</taxon>
        <taxon>Euteleostomi</taxon>
        <taxon>Archelosauria</taxon>
        <taxon>Testudinata</taxon>
        <taxon>Testudines</taxon>
        <taxon>Cryptodira</taxon>
        <taxon>Durocryptodira</taxon>
        <taxon>Testudinoidea</taxon>
        <taxon>Testudinidae</taxon>
        <taxon>Chelonoidis</taxon>
    </lineage>
</organism>
<evidence type="ECO:0000313" key="2">
    <source>
        <dbReference type="Proteomes" id="UP000694404"/>
    </source>
</evidence>
<evidence type="ECO:0008006" key="3">
    <source>
        <dbReference type="Google" id="ProtNLM"/>
    </source>
</evidence>
<dbReference type="SUPFAM" id="SSF48371">
    <property type="entry name" value="ARM repeat"/>
    <property type="match status" value="1"/>
</dbReference>
<dbReference type="GO" id="GO:0000070">
    <property type="term" value="P:mitotic sister chromatid segregation"/>
    <property type="evidence" value="ECO:0007669"/>
    <property type="project" value="TreeGrafter"/>
</dbReference>
<dbReference type="AlphaFoldDB" id="A0A8C0J5W4"/>
<proteinExistence type="predicted"/>